<evidence type="ECO:0000256" key="1">
    <source>
        <dbReference type="SAM" id="MobiDB-lite"/>
    </source>
</evidence>
<name>A0A811L3T6_9BILA</name>
<dbReference type="Proteomes" id="UP000783686">
    <property type="component" value="Unassembled WGS sequence"/>
</dbReference>
<evidence type="ECO:0000313" key="3">
    <source>
        <dbReference type="Proteomes" id="UP000614601"/>
    </source>
</evidence>
<keyword evidence="3" id="KW-1185">Reference proteome</keyword>
<accession>A0A811L3T6</accession>
<sequence length="121" mass="14010">MLKPKNIKEKVPFPASKRQKRPALYITSQKSLVLTSKPQKSPVLAMSPQQPQFQAHRHTPQLTVLPARLQSQILVKSLASHRSSSQKQVRPDHCHLKRERLAYVLNEKCPAQLLRTYRWVE</sequence>
<dbReference type="EMBL" id="CAJFDH010000005">
    <property type="protein sequence ID" value="CAD5222775.1"/>
    <property type="molecule type" value="Genomic_DNA"/>
</dbReference>
<evidence type="ECO:0000313" key="2">
    <source>
        <dbReference type="EMBL" id="CAD5222775.1"/>
    </source>
</evidence>
<dbReference type="EMBL" id="CAJFCW020000005">
    <property type="protein sequence ID" value="CAG9116793.1"/>
    <property type="molecule type" value="Genomic_DNA"/>
</dbReference>
<protein>
    <submittedName>
        <fullName evidence="2">Uncharacterized protein</fullName>
    </submittedName>
</protein>
<comment type="caution">
    <text evidence="2">The sequence shown here is derived from an EMBL/GenBank/DDBJ whole genome shotgun (WGS) entry which is preliminary data.</text>
</comment>
<dbReference type="AlphaFoldDB" id="A0A811L3T6"/>
<feature type="region of interest" description="Disordered" evidence="1">
    <location>
        <begin position="1"/>
        <end position="20"/>
    </location>
</feature>
<feature type="compositionally biased region" description="Basic and acidic residues" evidence="1">
    <location>
        <begin position="1"/>
        <end position="11"/>
    </location>
</feature>
<dbReference type="Proteomes" id="UP000614601">
    <property type="component" value="Unassembled WGS sequence"/>
</dbReference>
<feature type="region of interest" description="Disordered" evidence="1">
    <location>
        <begin position="38"/>
        <end position="57"/>
    </location>
</feature>
<proteinExistence type="predicted"/>
<organism evidence="2 3">
    <name type="scientific">Bursaphelenchus okinawaensis</name>
    <dbReference type="NCBI Taxonomy" id="465554"/>
    <lineage>
        <taxon>Eukaryota</taxon>
        <taxon>Metazoa</taxon>
        <taxon>Ecdysozoa</taxon>
        <taxon>Nematoda</taxon>
        <taxon>Chromadorea</taxon>
        <taxon>Rhabditida</taxon>
        <taxon>Tylenchina</taxon>
        <taxon>Tylenchomorpha</taxon>
        <taxon>Aphelenchoidea</taxon>
        <taxon>Aphelenchoididae</taxon>
        <taxon>Bursaphelenchus</taxon>
    </lineage>
</organism>
<gene>
    <name evidence="2" type="ORF">BOKJ2_LOCUS9812</name>
</gene>
<reference evidence="2" key="1">
    <citation type="submission" date="2020-09" db="EMBL/GenBank/DDBJ databases">
        <authorList>
            <person name="Kikuchi T."/>
        </authorList>
    </citation>
    <scope>NUCLEOTIDE SEQUENCE</scope>
    <source>
        <strain evidence="2">SH1</strain>
    </source>
</reference>